<evidence type="ECO:0000256" key="1">
    <source>
        <dbReference type="SAM" id="MobiDB-lite"/>
    </source>
</evidence>
<dbReference type="Proteomes" id="UP000436138">
    <property type="component" value="Chromosome"/>
</dbReference>
<reference evidence="2 3" key="1">
    <citation type="submission" date="2019-12" db="EMBL/GenBank/DDBJ databases">
        <title>Streptomyces sp. strain T44 isolated from rhizosphere soil of Broussonetia papyrifera.</title>
        <authorList>
            <person name="Mo P."/>
        </authorList>
    </citation>
    <scope>NUCLEOTIDE SEQUENCE [LARGE SCALE GENOMIC DNA]</scope>
    <source>
        <strain evidence="2 3">T44</strain>
    </source>
</reference>
<dbReference type="RefSeq" id="WP_158916742.1">
    <property type="nucleotide sequence ID" value="NZ_CP047020.1"/>
</dbReference>
<dbReference type="AlphaFoldDB" id="A0A6I6MSW1"/>
<dbReference type="KEGG" id="sbro:GQF42_00680"/>
<keyword evidence="3" id="KW-1185">Reference proteome</keyword>
<evidence type="ECO:0000313" key="3">
    <source>
        <dbReference type="Proteomes" id="UP000436138"/>
    </source>
</evidence>
<sequence>MSVAVWGMRMTGIEIAVGYVFAWAVRKAKRVAGRADEEVDRTLDASMDRLHDLVSRKLGEDPALQKLAEEAAAGQDRPTDRTQQRVHLALEDATENDPAFAEALDRAVKDVQALSRAVGGISAGDGGQAVGGNVGIRADHGSAAAWSMRDVTLGNPREPGPRQG</sequence>
<gene>
    <name evidence="2" type="ORF">GQF42_00680</name>
</gene>
<evidence type="ECO:0000313" key="2">
    <source>
        <dbReference type="EMBL" id="QHA02074.1"/>
    </source>
</evidence>
<accession>A0A6I6MSW1</accession>
<name>A0A6I6MSW1_9ACTN</name>
<feature type="region of interest" description="Disordered" evidence="1">
    <location>
        <begin position="145"/>
        <end position="164"/>
    </location>
</feature>
<organism evidence="2 3">
    <name type="scientific">Streptomyces broussonetiae</name>
    <dbReference type="NCBI Taxonomy" id="2686304"/>
    <lineage>
        <taxon>Bacteria</taxon>
        <taxon>Bacillati</taxon>
        <taxon>Actinomycetota</taxon>
        <taxon>Actinomycetes</taxon>
        <taxon>Kitasatosporales</taxon>
        <taxon>Streptomycetaceae</taxon>
        <taxon>Streptomyces</taxon>
    </lineage>
</organism>
<proteinExistence type="predicted"/>
<protein>
    <submittedName>
        <fullName evidence="2">Chromosome partitioning protein</fullName>
    </submittedName>
</protein>
<dbReference type="EMBL" id="CP047020">
    <property type="protein sequence ID" value="QHA02074.1"/>
    <property type="molecule type" value="Genomic_DNA"/>
</dbReference>